<keyword evidence="8" id="KW-1185">Reference proteome</keyword>
<dbReference type="InterPro" id="IPR006140">
    <property type="entry name" value="D-isomer_DH_NAD-bd"/>
</dbReference>
<accession>A0A1U9K7N4</accession>
<proteinExistence type="inferred from homology"/>
<dbReference type="Pfam" id="PF00389">
    <property type="entry name" value="2-Hacid_dh"/>
    <property type="match status" value="1"/>
</dbReference>
<evidence type="ECO:0000256" key="3">
    <source>
        <dbReference type="ARBA" id="ARBA00023027"/>
    </source>
</evidence>
<dbReference type="SUPFAM" id="SSF51735">
    <property type="entry name" value="NAD(P)-binding Rossmann-fold domains"/>
    <property type="match status" value="1"/>
</dbReference>
<dbReference type="PANTHER" id="PTHR10996:SF283">
    <property type="entry name" value="GLYOXYLATE_HYDROXYPYRUVATE REDUCTASE B"/>
    <property type="match status" value="1"/>
</dbReference>
<evidence type="ECO:0000313" key="7">
    <source>
        <dbReference type="EMBL" id="AQS56052.1"/>
    </source>
</evidence>
<dbReference type="PROSITE" id="PS00065">
    <property type="entry name" value="D_2_HYDROXYACID_DH_1"/>
    <property type="match status" value="1"/>
</dbReference>
<name>A0A1U9K7N4_9BACL</name>
<evidence type="ECO:0000256" key="1">
    <source>
        <dbReference type="ARBA" id="ARBA00005854"/>
    </source>
</evidence>
<dbReference type="Gene3D" id="3.40.50.720">
    <property type="entry name" value="NAD(P)-binding Rossmann-like Domain"/>
    <property type="match status" value="2"/>
</dbReference>
<evidence type="ECO:0000259" key="5">
    <source>
        <dbReference type="Pfam" id="PF00389"/>
    </source>
</evidence>
<keyword evidence="3" id="KW-0520">NAD</keyword>
<dbReference type="InterPro" id="IPR006139">
    <property type="entry name" value="D-isomer_2_OHA_DH_cat_dom"/>
</dbReference>
<dbReference type="KEGG" id="ntr:B0W44_10005"/>
<dbReference type="InterPro" id="IPR029753">
    <property type="entry name" value="D-isomer_DH_CS"/>
</dbReference>
<evidence type="ECO:0000259" key="6">
    <source>
        <dbReference type="Pfam" id="PF02826"/>
    </source>
</evidence>
<dbReference type="FunFam" id="3.40.50.720:FF:000203">
    <property type="entry name" value="D-3-phosphoglycerate dehydrogenase (SerA)"/>
    <property type="match status" value="1"/>
</dbReference>
<feature type="domain" description="D-isomer specific 2-hydroxyacid dehydrogenase catalytic" evidence="5">
    <location>
        <begin position="6"/>
        <end position="320"/>
    </location>
</feature>
<dbReference type="Proteomes" id="UP000188603">
    <property type="component" value="Chromosome"/>
</dbReference>
<evidence type="ECO:0000256" key="2">
    <source>
        <dbReference type="ARBA" id="ARBA00023002"/>
    </source>
</evidence>
<dbReference type="GO" id="GO:0005829">
    <property type="term" value="C:cytosol"/>
    <property type="evidence" value="ECO:0007669"/>
    <property type="project" value="TreeGrafter"/>
</dbReference>
<dbReference type="OrthoDB" id="9805416at2"/>
<protein>
    <submittedName>
        <fullName evidence="7">D-glycerate dehydrogenase</fullName>
    </submittedName>
</protein>
<dbReference type="CDD" id="cd05301">
    <property type="entry name" value="GDH"/>
    <property type="match status" value="1"/>
</dbReference>
<organism evidence="7 8">
    <name type="scientific">Novibacillus thermophilus</name>
    <dbReference type="NCBI Taxonomy" id="1471761"/>
    <lineage>
        <taxon>Bacteria</taxon>
        <taxon>Bacillati</taxon>
        <taxon>Bacillota</taxon>
        <taxon>Bacilli</taxon>
        <taxon>Bacillales</taxon>
        <taxon>Thermoactinomycetaceae</taxon>
        <taxon>Novibacillus</taxon>
    </lineage>
</organism>
<feature type="domain" description="D-isomer specific 2-hydroxyacid dehydrogenase NAD-binding" evidence="6">
    <location>
        <begin position="111"/>
        <end position="288"/>
    </location>
</feature>
<keyword evidence="2 4" id="KW-0560">Oxidoreductase</keyword>
<dbReference type="STRING" id="1471761.B0W44_10005"/>
<dbReference type="GO" id="GO:0051287">
    <property type="term" value="F:NAD binding"/>
    <property type="evidence" value="ECO:0007669"/>
    <property type="project" value="InterPro"/>
</dbReference>
<dbReference type="InterPro" id="IPR029752">
    <property type="entry name" value="D-isomer_DH_CS1"/>
</dbReference>
<gene>
    <name evidence="7" type="ORF">B0W44_10005</name>
</gene>
<dbReference type="AlphaFoldDB" id="A0A1U9K7N4"/>
<evidence type="ECO:0000256" key="4">
    <source>
        <dbReference type="RuleBase" id="RU003719"/>
    </source>
</evidence>
<dbReference type="PROSITE" id="PS00671">
    <property type="entry name" value="D_2_HYDROXYACID_DH_3"/>
    <property type="match status" value="1"/>
</dbReference>
<comment type="similarity">
    <text evidence="1 4">Belongs to the D-isomer specific 2-hydroxyacid dehydrogenase family.</text>
</comment>
<dbReference type="RefSeq" id="WP_077719912.1">
    <property type="nucleotide sequence ID" value="NZ_CP019699.1"/>
</dbReference>
<dbReference type="InterPro" id="IPR036291">
    <property type="entry name" value="NAD(P)-bd_dom_sf"/>
</dbReference>
<dbReference type="InterPro" id="IPR050223">
    <property type="entry name" value="D-isomer_2-hydroxyacid_DH"/>
</dbReference>
<dbReference type="SUPFAM" id="SSF52283">
    <property type="entry name" value="Formate/glycerate dehydrogenase catalytic domain-like"/>
    <property type="match status" value="1"/>
</dbReference>
<dbReference type="GO" id="GO:0016618">
    <property type="term" value="F:hydroxypyruvate reductase [NAD(P)H] activity"/>
    <property type="evidence" value="ECO:0007669"/>
    <property type="project" value="TreeGrafter"/>
</dbReference>
<evidence type="ECO:0000313" key="8">
    <source>
        <dbReference type="Proteomes" id="UP000188603"/>
    </source>
</evidence>
<dbReference type="GO" id="GO:0030267">
    <property type="term" value="F:glyoxylate reductase (NADPH) activity"/>
    <property type="evidence" value="ECO:0007669"/>
    <property type="project" value="TreeGrafter"/>
</dbReference>
<dbReference type="Pfam" id="PF02826">
    <property type="entry name" value="2-Hacid_dh_C"/>
    <property type="match status" value="1"/>
</dbReference>
<dbReference type="PANTHER" id="PTHR10996">
    <property type="entry name" value="2-HYDROXYACID DEHYDROGENASE-RELATED"/>
    <property type="match status" value="1"/>
</dbReference>
<sequence length="326" mass="35903">MGKPKVFLTRELPSPVMAFLKEHTELSYNAEDRVLKKQEIIEGVQGKAGLISLVTDTIDREVIEAAPDLKVISNYAVGFNNIDVEAATEHNIAVTNTPGVLTETTADLAWALLMTVARRVVEGDVYTRSGQWENWAPQLFLGSDVHGATLGIVGMGRIGQAVARRARGFEMDVLYYSRTRLPLEQERSLNAEYVTKEELLQRADYISIHVPYTEGTHHFIGERELKLMKETAYLINTARGPIVDEKALVHALEHGVIAGAGLDVYEREPQLEPGLKDLSNVVLLPHIGSASVKTRTNMGMMAAQNVLAVLTGRPCENVVNQAGLHQ</sequence>
<reference evidence="7 8" key="1">
    <citation type="journal article" date="2015" name="Int. J. Syst. Evol. Microbiol.">
        <title>Novibacillus thermophilus gen. nov., sp. nov., a Gram-staining-negative and moderately thermophilic member of the family Thermoactinomycetaceae.</title>
        <authorList>
            <person name="Yang G."/>
            <person name="Chen J."/>
            <person name="Zhou S."/>
        </authorList>
    </citation>
    <scope>NUCLEOTIDE SEQUENCE [LARGE SCALE GENOMIC DNA]</scope>
    <source>
        <strain evidence="7 8">SG-1</strain>
    </source>
</reference>
<dbReference type="EMBL" id="CP019699">
    <property type="protein sequence ID" value="AQS56052.1"/>
    <property type="molecule type" value="Genomic_DNA"/>
</dbReference>